<feature type="compositionally biased region" description="Low complexity" evidence="1">
    <location>
        <begin position="112"/>
        <end position="125"/>
    </location>
</feature>
<protein>
    <submittedName>
        <fullName evidence="2">Uncharacterized protein</fullName>
    </submittedName>
</protein>
<feature type="region of interest" description="Disordered" evidence="1">
    <location>
        <begin position="1"/>
        <end position="32"/>
    </location>
</feature>
<dbReference type="Proteomes" id="UP000195755">
    <property type="component" value="Chromosome"/>
</dbReference>
<feature type="compositionally biased region" description="Polar residues" evidence="1">
    <location>
        <begin position="17"/>
        <end position="28"/>
    </location>
</feature>
<feature type="compositionally biased region" description="Polar residues" evidence="1">
    <location>
        <begin position="126"/>
        <end position="151"/>
    </location>
</feature>
<evidence type="ECO:0000256" key="1">
    <source>
        <dbReference type="SAM" id="MobiDB-lite"/>
    </source>
</evidence>
<dbReference type="AlphaFoldDB" id="A0A1Z2L6B7"/>
<evidence type="ECO:0000313" key="2">
    <source>
        <dbReference type="EMBL" id="ARZ69835.1"/>
    </source>
</evidence>
<sequence length="151" mass="16310">MLVERWSRKYSGAARMPSTTRTSPNSSGYHRPVVPVSSKFRVTSPVTRSAPVSSAASSSDLQAWYGSSSSLSRNITWGAAAASMPALRGAPQPPLLTGRRRQRTRRSDAASRRAVARVASVEQSSTMITSRLRSDWPSTDRTARGSRSASL</sequence>
<dbReference type="EMBL" id="CP021744">
    <property type="protein sequence ID" value="ARZ69835.1"/>
    <property type="molecule type" value="Genomic_DNA"/>
</dbReference>
<dbReference type="KEGG" id="salj:SMD11_4227"/>
<reference evidence="2 3" key="1">
    <citation type="submission" date="2017-06" db="EMBL/GenBank/DDBJ databases">
        <title>Streptomyces albireticuli Genome sequencing and assembly.</title>
        <authorList>
            <person name="Wang Y."/>
            <person name="Du B."/>
            <person name="Ding Y."/>
            <person name="Liu H."/>
            <person name="Hou Q."/>
            <person name="Liu K."/>
            <person name="Yao L."/>
            <person name="Wang C."/>
        </authorList>
    </citation>
    <scope>NUCLEOTIDE SEQUENCE [LARGE SCALE GENOMIC DNA]</scope>
    <source>
        <strain evidence="2 3">MDJK11</strain>
    </source>
</reference>
<feature type="region of interest" description="Disordered" evidence="1">
    <location>
        <begin position="42"/>
        <end position="61"/>
    </location>
</feature>
<feature type="region of interest" description="Disordered" evidence="1">
    <location>
        <begin position="83"/>
        <end position="151"/>
    </location>
</feature>
<feature type="compositionally biased region" description="Low complexity" evidence="1">
    <location>
        <begin position="42"/>
        <end position="59"/>
    </location>
</feature>
<gene>
    <name evidence="2" type="ORF">SMD11_4227</name>
</gene>
<evidence type="ECO:0000313" key="3">
    <source>
        <dbReference type="Proteomes" id="UP000195755"/>
    </source>
</evidence>
<proteinExistence type="predicted"/>
<accession>A0A1Z2L6B7</accession>
<name>A0A1Z2L6B7_9ACTN</name>
<organism evidence="2 3">
    <name type="scientific">Streptomyces albireticuli</name>
    <dbReference type="NCBI Taxonomy" id="1940"/>
    <lineage>
        <taxon>Bacteria</taxon>
        <taxon>Bacillati</taxon>
        <taxon>Actinomycetota</taxon>
        <taxon>Actinomycetes</taxon>
        <taxon>Kitasatosporales</taxon>
        <taxon>Streptomycetaceae</taxon>
        <taxon>Streptomyces</taxon>
    </lineage>
</organism>